<gene>
    <name evidence="1" type="ORF">MM59RIKEN_23090</name>
</gene>
<keyword evidence="2" id="KW-1185">Reference proteome</keyword>
<accession>A0A810Q9S9</accession>
<name>A0A810Q9S9_9FIRM</name>
<dbReference type="EMBL" id="AP023420">
    <property type="protein sequence ID" value="BCK84990.1"/>
    <property type="molecule type" value="Genomic_DNA"/>
</dbReference>
<reference evidence="1" key="1">
    <citation type="submission" date="2020-09" db="EMBL/GenBank/DDBJ databases">
        <title>New species isolated from human feces.</title>
        <authorList>
            <person name="Kitahara M."/>
            <person name="Shigeno Y."/>
            <person name="Shime M."/>
            <person name="Matsumoto Y."/>
            <person name="Nakamura S."/>
            <person name="Motooka D."/>
            <person name="Fukuoka S."/>
            <person name="Nishikawa H."/>
            <person name="Benno Y."/>
        </authorList>
    </citation>
    <scope>NUCLEOTIDE SEQUENCE</scope>
    <source>
        <strain evidence="1">MM59</strain>
    </source>
</reference>
<organism evidence="1 2">
    <name type="scientific">Pusillibacter faecalis</name>
    <dbReference type="NCBI Taxonomy" id="2714358"/>
    <lineage>
        <taxon>Bacteria</taxon>
        <taxon>Bacillati</taxon>
        <taxon>Bacillota</taxon>
        <taxon>Clostridia</taxon>
        <taxon>Eubacteriales</taxon>
        <taxon>Oscillospiraceae</taxon>
        <taxon>Pusillibacter</taxon>
    </lineage>
</organism>
<dbReference type="KEGG" id="pfaa:MM59RIKEN_23090"/>
<evidence type="ECO:0000313" key="2">
    <source>
        <dbReference type="Proteomes" id="UP000679848"/>
    </source>
</evidence>
<dbReference type="Proteomes" id="UP000679848">
    <property type="component" value="Chromosome"/>
</dbReference>
<dbReference type="RefSeq" id="WP_055179999.1">
    <property type="nucleotide sequence ID" value="NZ_AP023420.1"/>
</dbReference>
<proteinExistence type="predicted"/>
<protein>
    <submittedName>
        <fullName evidence="1">Uncharacterized protein</fullName>
    </submittedName>
</protein>
<evidence type="ECO:0000313" key="1">
    <source>
        <dbReference type="EMBL" id="BCK84990.1"/>
    </source>
</evidence>
<dbReference type="AlphaFoldDB" id="A0A810Q9S9"/>
<sequence>MLKMLNAHNAMRTVLENRRITLELALRQLAQTVGGQAPDQEEIAAFFHDFMDGYWDAFEEATSHDSDDLREIDRQILQLQEEISRALGPEHQDVLSQYECLANSRMTKELDHAFLIGYQTAIRLLLMGVLPLPALVADNSTGEENGRCNDNKT</sequence>